<keyword evidence="2" id="KW-1185">Reference proteome</keyword>
<dbReference type="PANTHER" id="PTHR34071">
    <property type="entry name" value="5-NITROIMIDAZOLE ANTIBIOTICS RESISTANCE PROTEIN, NIMA-FAMILY-RELATED PROTEIN-RELATED"/>
    <property type="match status" value="1"/>
</dbReference>
<dbReference type="EMBL" id="CP019454">
    <property type="protein sequence ID" value="AUW93879.1"/>
    <property type="molecule type" value="Genomic_DNA"/>
</dbReference>
<name>A0ABM6RRB0_9FIRM</name>
<dbReference type="SUPFAM" id="SSF50475">
    <property type="entry name" value="FMN-binding split barrel"/>
    <property type="match status" value="1"/>
</dbReference>
<proteinExistence type="predicted"/>
<dbReference type="InterPro" id="IPR024747">
    <property type="entry name" value="Pyridox_Oxase-rel"/>
</dbReference>
<dbReference type="Proteomes" id="UP000325292">
    <property type="component" value="Chromosome"/>
</dbReference>
<reference evidence="1 2" key="1">
    <citation type="journal article" date="2019" name="Sci. Rep.">
        <title>Sulfobacillus thermotolerans: new insights into resistance and metabolic capacities of acidophilic chemolithotrophs.</title>
        <authorList>
            <person name="Panyushkina A.E."/>
            <person name="Babenko V.V."/>
            <person name="Nikitina A.S."/>
            <person name="Selezneva O.V."/>
            <person name="Tsaplina I.A."/>
            <person name="Letarova M.A."/>
            <person name="Kostryukova E.S."/>
            <person name="Letarov A.V."/>
        </authorList>
    </citation>
    <scope>NUCLEOTIDE SEQUENCE [LARGE SCALE GENOMIC DNA]</scope>
    <source>
        <strain evidence="1 2">Kr1</strain>
    </source>
</reference>
<evidence type="ECO:0008006" key="3">
    <source>
        <dbReference type="Google" id="ProtNLM"/>
    </source>
</evidence>
<dbReference type="InterPro" id="IPR012349">
    <property type="entry name" value="Split_barrel_FMN-bd"/>
</dbReference>
<gene>
    <name evidence="1" type="ORF">BXT84_07915</name>
</gene>
<evidence type="ECO:0000313" key="2">
    <source>
        <dbReference type="Proteomes" id="UP000325292"/>
    </source>
</evidence>
<dbReference type="Gene3D" id="2.30.110.10">
    <property type="entry name" value="Electron Transport, Fmn-binding Protein, Chain A"/>
    <property type="match status" value="1"/>
</dbReference>
<protein>
    <recommendedName>
        <fullName evidence="3">Flavin-nucleotide-binding protein</fullName>
    </recommendedName>
</protein>
<dbReference type="Pfam" id="PF12900">
    <property type="entry name" value="Pyridox_ox_2"/>
    <property type="match status" value="1"/>
</dbReference>
<evidence type="ECO:0000313" key="1">
    <source>
        <dbReference type="EMBL" id="AUW93879.1"/>
    </source>
</evidence>
<accession>A0ABM6RRB0</accession>
<organism evidence="1 2">
    <name type="scientific">Sulfobacillus thermotolerans</name>
    <dbReference type="NCBI Taxonomy" id="338644"/>
    <lineage>
        <taxon>Bacteria</taxon>
        <taxon>Bacillati</taxon>
        <taxon>Bacillota</taxon>
        <taxon>Clostridia</taxon>
        <taxon>Eubacteriales</taxon>
        <taxon>Clostridiales Family XVII. Incertae Sedis</taxon>
        <taxon>Sulfobacillus</taxon>
    </lineage>
</organism>
<sequence>MDPNISSRIRVHRHSERGHYDFNTIYSIMDEALYCHIAVIRDGVPVVLPTLHVRIEDQVYFHGAVAAGIFKDLKEEAHATLSVTLLDGLVLARSAYNHSLNYRSVVVMGTPYEVTDVRHKTSVLKAMVEHVMPGRWNDCRRPTDVEIKTTRVFGIPLTEASAKIRSGPPLDDVSDLSLPFWAGVVNMKQLAVECVQDPQQSPDIKVPPYLPAK</sequence>
<dbReference type="PANTHER" id="PTHR34071:SF2">
    <property type="entry name" value="FLAVIN-NUCLEOTIDE-BINDING PROTEIN"/>
    <property type="match status" value="1"/>
</dbReference>